<keyword evidence="4" id="KW-1185">Reference proteome</keyword>
<dbReference type="SUPFAM" id="SSF53756">
    <property type="entry name" value="UDP-Glycosyltransferase/glycogen phosphorylase"/>
    <property type="match status" value="1"/>
</dbReference>
<proteinExistence type="inferred from homology"/>
<evidence type="ECO:0000256" key="1">
    <source>
        <dbReference type="RuleBase" id="RU003513"/>
    </source>
</evidence>
<gene>
    <name evidence="3" type="ORF">FLP08_06350</name>
</gene>
<accession>A0A7K1LN26</accession>
<dbReference type="RefSeq" id="WP_156275143.1">
    <property type="nucleotide sequence ID" value="NZ_BAABGI010000001.1"/>
</dbReference>
<evidence type="ECO:0000313" key="3">
    <source>
        <dbReference type="EMBL" id="MUP42187.1"/>
    </source>
</evidence>
<comment type="caution">
    <text evidence="3">The sequence shown here is derived from an EMBL/GenBank/DDBJ whole genome shotgun (WGS) entry which is preliminary data.</text>
</comment>
<comment type="similarity">
    <text evidence="1">Belongs to the UDP-N-acetylglucosamine 2-epimerase family.</text>
</comment>
<dbReference type="AlphaFoldDB" id="A0A7K1LN26"/>
<name>A0A7K1LN26_9FLAO</name>
<dbReference type="OrthoDB" id="9803238at2"/>
<dbReference type="Gene3D" id="3.40.50.2000">
    <property type="entry name" value="Glycogen Phosphorylase B"/>
    <property type="match status" value="2"/>
</dbReference>
<evidence type="ECO:0000259" key="2">
    <source>
        <dbReference type="Pfam" id="PF02350"/>
    </source>
</evidence>
<dbReference type="InterPro" id="IPR003331">
    <property type="entry name" value="UDP_GlcNAc_Epimerase_2_dom"/>
</dbReference>
<reference evidence="3 4" key="1">
    <citation type="submission" date="2019-07" db="EMBL/GenBank/DDBJ databases">
        <title>Gramella aestuarii sp. nov., isolated from a tidal flat, and emended description of Gramella echinicola.</title>
        <authorList>
            <person name="Liu L."/>
        </authorList>
    </citation>
    <scope>NUCLEOTIDE SEQUENCE [LARGE SCALE GENOMIC DNA]</scope>
    <source>
        <strain evidence="3 4">BS12</strain>
    </source>
</reference>
<dbReference type="Pfam" id="PF02350">
    <property type="entry name" value="Epimerase_2"/>
    <property type="match status" value="1"/>
</dbReference>
<dbReference type="NCBIfam" id="TIGR00236">
    <property type="entry name" value="wecB"/>
    <property type="match status" value="1"/>
</dbReference>
<evidence type="ECO:0000313" key="4">
    <source>
        <dbReference type="Proteomes" id="UP000460416"/>
    </source>
</evidence>
<dbReference type="PANTHER" id="PTHR43174:SF1">
    <property type="entry name" value="UDP-N-ACETYLGLUCOSAMINE 2-EPIMERASE"/>
    <property type="match status" value="1"/>
</dbReference>
<sequence length="371" mass="41518">MLKITIIAGARPNFMKIAPIIKAIEKARKEGEAIDFRLVHTGQHYDKKMSGSFFEQLGIPEPHANLEAGGGSQAEQTANIMVRFEKELLENPSDVVLVVGDVTSTMACSITAKKLNIEVVHVEAGIRSGDLSMPEEINRMVTDSITDHFFTTSEIANENLRKAGIEEDRIHFVGNTMIDTLLANQERLVNPKIKVAGENLEKGEYLVLTLHRPANVDEEEKLKEMMQAIIDGSGNLPVIFPVHPRTAKILKNLGIEHKNLHYVEPLSYLEFNYLVKYAKAVVTDSGGITEETTVMGVPCMTLRDNTERPETITLGTNELVGTDPKSLQPYLEKLMAGNWKKGREIPLWDGKTAERIIERLLYLYQRSEILI</sequence>
<dbReference type="EC" id="5.1.3.14" evidence="3"/>
<protein>
    <submittedName>
        <fullName evidence="3">UDP-N-acetylglucosamine 2-epimerase (Non-hydrolyzing)</fullName>
        <ecNumber evidence="3">5.1.3.14</ecNumber>
    </submittedName>
</protein>
<dbReference type="CDD" id="cd03786">
    <property type="entry name" value="GTB_UDP-GlcNAc_2-Epimerase"/>
    <property type="match status" value="1"/>
</dbReference>
<feature type="domain" description="UDP-N-acetylglucosamine 2-epimerase" evidence="2">
    <location>
        <begin position="29"/>
        <end position="360"/>
    </location>
</feature>
<dbReference type="PANTHER" id="PTHR43174">
    <property type="entry name" value="UDP-N-ACETYLGLUCOSAMINE 2-EPIMERASE"/>
    <property type="match status" value="1"/>
</dbReference>
<dbReference type="Proteomes" id="UP000460416">
    <property type="component" value="Unassembled WGS sequence"/>
</dbReference>
<dbReference type="GO" id="GO:0008761">
    <property type="term" value="F:UDP-N-acetylglucosamine 2-epimerase activity"/>
    <property type="evidence" value="ECO:0007669"/>
    <property type="project" value="UniProtKB-EC"/>
</dbReference>
<dbReference type="InterPro" id="IPR029767">
    <property type="entry name" value="WecB-like"/>
</dbReference>
<keyword evidence="1 3" id="KW-0413">Isomerase</keyword>
<dbReference type="EMBL" id="VJVW01000002">
    <property type="protein sequence ID" value="MUP42187.1"/>
    <property type="molecule type" value="Genomic_DNA"/>
</dbReference>
<organism evidence="3 4">
    <name type="scientific">Christiangramia aestuarii</name>
    <dbReference type="NCBI Taxonomy" id="1028746"/>
    <lineage>
        <taxon>Bacteria</taxon>
        <taxon>Pseudomonadati</taxon>
        <taxon>Bacteroidota</taxon>
        <taxon>Flavobacteriia</taxon>
        <taxon>Flavobacteriales</taxon>
        <taxon>Flavobacteriaceae</taxon>
        <taxon>Christiangramia</taxon>
    </lineage>
</organism>